<evidence type="ECO:0000256" key="9">
    <source>
        <dbReference type="ARBA" id="ARBA00023002"/>
    </source>
</evidence>
<comment type="catalytic activity">
    <reaction evidence="11">
        <text>a quinone + succinate = fumarate + a quinol</text>
        <dbReference type="Rhea" id="RHEA:40523"/>
        <dbReference type="ChEBI" id="CHEBI:24646"/>
        <dbReference type="ChEBI" id="CHEBI:29806"/>
        <dbReference type="ChEBI" id="CHEBI:30031"/>
        <dbReference type="ChEBI" id="CHEBI:132124"/>
        <dbReference type="EC" id="1.3.5.1"/>
    </reaction>
</comment>
<evidence type="ECO:0000256" key="12">
    <source>
        <dbReference type="PIRSR" id="PIRSR000171-1"/>
    </source>
</evidence>
<comment type="similarity">
    <text evidence="3">Belongs to the FAD-dependent oxidoreductase 2 family. FRD/SDH subfamily.</text>
</comment>
<dbReference type="GO" id="GO:0009061">
    <property type="term" value="P:anaerobic respiration"/>
    <property type="evidence" value="ECO:0007669"/>
    <property type="project" value="TreeGrafter"/>
</dbReference>
<dbReference type="PANTHER" id="PTHR11632:SF51">
    <property type="entry name" value="SUCCINATE DEHYDROGENASE [UBIQUINONE] FLAVOPROTEIN SUBUNIT, MITOCHONDRIAL"/>
    <property type="match status" value="1"/>
</dbReference>
<dbReference type="InterPro" id="IPR027477">
    <property type="entry name" value="Succ_DH/fumarate_Rdtase_cat_sf"/>
</dbReference>
<dbReference type="PANTHER" id="PTHR11632">
    <property type="entry name" value="SUCCINATE DEHYDROGENASE 2 FLAVOPROTEIN SUBUNIT"/>
    <property type="match status" value="1"/>
</dbReference>
<dbReference type="PIRSF" id="PIRSF000171">
    <property type="entry name" value="SDHA_APRA_LASPO"/>
    <property type="match status" value="1"/>
</dbReference>
<evidence type="ECO:0000313" key="16">
    <source>
        <dbReference type="Proteomes" id="UP000176938"/>
    </source>
</evidence>
<feature type="domain" description="Fumarate reductase/succinate dehydrogenase flavoprotein-like C-terminal" evidence="14">
    <location>
        <begin position="433"/>
        <end position="558"/>
    </location>
</feature>
<dbReference type="Gene3D" id="3.90.700.10">
    <property type="entry name" value="Succinate dehydrogenase/fumarate reductase flavoprotein, catalytic domain"/>
    <property type="match status" value="1"/>
</dbReference>
<dbReference type="InterPro" id="IPR037099">
    <property type="entry name" value="Fum_R/Succ_DH_flav-like_C_sf"/>
</dbReference>
<dbReference type="EC" id="1.3.5.1" evidence="4"/>
<comment type="cofactor">
    <cofactor evidence="1">
        <name>FAD</name>
        <dbReference type="ChEBI" id="CHEBI:57692"/>
    </cofactor>
</comment>
<keyword evidence="5" id="KW-0813">Transport</keyword>
<evidence type="ECO:0000256" key="1">
    <source>
        <dbReference type="ARBA" id="ARBA00001974"/>
    </source>
</evidence>
<dbReference type="FunFam" id="1.20.58.100:FF:000001">
    <property type="entry name" value="Succinate dehydrogenase flavoprotein subunit (SdhA)"/>
    <property type="match status" value="1"/>
</dbReference>
<dbReference type="Gene3D" id="1.20.58.100">
    <property type="entry name" value="Fumarate reductase/succinate dehydrogenase flavoprotein-like, C-terminal domain"/>
    <property type="match status" value="1"/>
</dbReference>
<keyword evidence="10" id="KW-0472">Membrane</keyword>
<dbReference type="SUPFAM" id="SSF46977">
    <property type="entry name" value="Succinate dehydrogenase/fumarate reductase flavoprotein C-terminal domain"/>
    <property type="match status" value="1"/>
</dbReference>
<comment type="caution">
    <text evidence="15">The sequence shown here is derived from an EMBL/GenBank/DDBJ whole genome shotgun (WGS) entry which is preliminary data.</text>
</comment>
<dbReference type="GO" id="GO:0005886">
    <property type="term" value="C:plasma membrane"/>
    <property type="evidence" value="ECO:0007669"/>
    <property type="project" value="TreeGrafter"/>
</dbReference>
<gene>
    <name evidence="15" type="ORF">A3H38_05235</name>
</gene>
<dbReference type="EMBL" id="METP01000021">
    <property type="protein sequence ID" value="OGC06353.1"/>
    <property type="molecule type" value="Genomic_DNA"/>
</dbReference>
<evidence type="ECO:0000256" key="3">
    <source>
        <dbReference type="ARBA" id="ARBA00008040"/>
    </source>
</evidence>
<evidence type="ECO:0000256" key="4">
    <source>
        <dbReference type="ARBA" id="ARBA00012792"/>
    </source>
</evidence>
<evidence type="ECO:0000256" key="10">
    <source>
        <dbReference type="ARBA" id="ARBA00023136"/>
    </source>
</evidence>
<dbReference type="InterPro" id="IPR015939">
    <property type="entry name" value="Fum_Rdtase/Succ_DH_flav-like_C"/>
</dbReference>
<dbReference type="NCBIfam" id="TIGR01812">
    <property type="entry name" value="sdhA_frdA_Gneg"/>
    <property type="match status" value="1"/>
</dbReference>
<dbReference type="InterPro" id="IPR003953">
    <property type="entry name" value="FAD-dep_OxRdtase_2_FAD-bd"/>
</dbReference>
<dbReference type="GO" id="GO:0009055">
    <property type="term" value="F:electron transfer activity"/>
    <property type="evidence" value="ECO:0007669"/>
    <property type="project" value="TreeGrafter"/>
</dbReference>
<feature type="active site" description="Proton acceptor" evidence="12">
    <location>
        <position position="270"/>
    </location>
</feature>
<evidence type="ECO:0000256" key="5">
    <source>
        <dbReference type="ARBA" id="ARBA00022448"/>
    </source>
</evidence>
<evidence type="ECO:0000259" key="13">
    <source>
        <dbReference type="Pfam" id="PF00890"/>
    </source>
</evidence>
<dbReference type="InterPro" id="IPR003952">
    <property type="entry name" value="FRD_SDH_FAD_BS"/>
</dbReference>
<accession>A0A1F4RFU5</accession>
<name>A0A1F4RFU5_UNCSA</name>
<evidence type="ECO:0000256" key="7">
    <source>
        <dbReference type="ARBA" id="ARBA00022827"/>
    </source>
</evidence>
<feature type="domain" description="FAD-dependent oxidoreductase 2 FAD-binding" evidence="13">
    <location>
        <begin position="8"/>
        <end position="376"/>
    </location>
</feature>
<dbReference type="FunFam" id="4.10.80.40:FF:000003">
    <property type="entry name" value="Fumarate reductase flavoprotein subunit"/>
    <property type="match status" value="1"/>
</dbReference>
<dbReference type="SUPFAM" id="SSF51905">
    <property type="entry name" value="FAD/NAD(P)-binding domain"/>
    <property type="match status" value="1"/>
</dbReference>
<evidence type="ECO:0000256" key="11">
    <source>
        <dbReference type="ARBA" id="ARBA00049220"/>
    </source>
</evidence>
<dbReference type="Pfam" id="PF02910">
    <property type="entry name" value="Succ_DH_flav_C"/>
    <property type="match status" value="1"/>
</dbReference>
<evidence type="ECO:0000256" key="6">
    <source>
        <dbReference type="ARBA" id="ARBA00022630"/>
    </source>
</evidence>
<dbReference type="AlphaFoldDB" id="A0A1F4RFU5"/>
<dbReference type="PRINTS" id="PR00368">
    <property type="entry name" value="FADPNR"/>
</dbReference>
<organism evidence="15 16">
    <name type="scientific">candidate division WOR-1 bacterium RIFCSPLOWO2_02_FULL_46_20</name>
    <dbReference type="NCBI Taxonomy" id="1802567"/>
    <lineage>
        <taxon>Bacteria</taxon>
        <taxon>Bacillati</taxon>
        <taxon>Saganbacteria</taxon>
    </lineage>
</organism>
<dbReference type="Proteomes" id="UP000176938">
    <property type="component" value="Unassembled WGS sequence"/>
</dbReference>
<reference evidence="15 16" key="1">
    <citation type="journal article" date="2016" name="Nat. Commun.">
        <title>Thousands of microbial genomes shed light on interconnected biogeochemical processes in an aquifer system.</title>
        <authorList>
            <person name="Anantharaman K."/>
            <person name="Brown C.T."/>
            <person name="Hug L.A."/>
            <person name="Sharon I."/>
            <person name="Castelle C.J."/>
            <person name="Probst A.J."/>
            <person name="Thomas B.C."/>
            <person name="Singh A."/>
            <person name="Wilkins M.J."/>
            <person name="Karaoz U."/>
            <person name="Brodie E.L."/>
            <person name="Williams K.H."/>
            <person name="Hubbard S.S."/>
            <person name="Banfield J.F."/>
        </authorList>
    </citation>
    <scope>NUCLEOTIDE SEQUENCE [LARGE SCALE GENOMIC DNA]</scope>
</reference>
<dbReference type="FunFam" id="3.90.700.10:FF:000005">
    <property type="entry name" value="Succinate dehydrogenase flavoprotein subunit"/>
    <property type="match status" value="1"/>
</dbReference>
<dbReference type="Gene3D" id="4.10.80.40">
    <property type="entry name" value="succinate dehydrogenase protein domain"/>
    <property type="match status" value="1"/>
</dbReference>
<dbReference type="GO" id="GO:0050660">
    <property type="term" value="F:flavin adenine dinucleotide binding"/>
    <property type="evidence" value="ECO:0007669"/>
    <property type="project" value="InterPro"/>
</dbReference>
<proteinExistence type="inferred from homology"/>
<dbReference type="GO" id="GO:0008177">
    <property type="term" value="F:succinate dehydrogenase (quinone) activity"/>
    <property type="evidence" value="ECO:0007669"/>
    <property type="project" value="UniProtKB-EC"/>
</dbReference>
<keyword evidence="8" id="KW-0249">Electron transport</keyword>
<dbReference type="Pfam" id="PF00890">
    <property type="entry name" value="FAD_binding_2"/>
    <property type="match status" value="1"/>
</dbReference>
<evidence type="ECO:0000256" key="2">
    <source>
        <dbReference type="ARBA" id="ARBA00004170"/>
    </source>
</evidence>
<dbReference type="InterPro" id="IPR030664">
    <property type="entry name" value="SdhA/FrdA/AprA"/>
</dbReference>
<keyword evidence="9" id="KW-0560">Oxidoreductase</keyword>
<evidence type="ECO:0000313" key="15">
    <source>
        <dbReference type="EMBL" id="OGC06353.1"/>
    </source>
</evidence>
<keyword evidence="7" id="KW-0274">FAD</keyword>
<dbReference type="GO" id="GO:0022900">
    <property type="term" value="P:electron transport chain"/>
    <property type="evidence" value="ECO:0007669"/>
    <property type="project" value="InterPro"/>
</dbReference>
<dbReference type="SUPFAM" id="SSF56425">
    <property type="entry name" value="Succinate dehydrogenase/fumarate reductase flavoprotein, catalytic domain"/>
    <property type="match status" value="1"/>
</dbReference>
<evidence type="ECO:0000256" key="8">
    <source>
        <dbReference type="ARBA" id="ARBA00022982"/>
    </source>
</evidence>
<dbReference type="PRINTS" id="PR00411">
    <property type="entry name" value="PNDRDTASEI"/>
</dbReference>
<comment type="subcellular location">
    <subcellularLocation>
        <location evidence="2">Membrane</location>
        <topology evidence="2">Peripheral membrane protein</topology>
    </subcellularLocation>
</comment>
<dbReference type="InterPro" id="IPR036188">
    <property type="entry name" value="FAD/NAD-bd_sf"/>
</dbReference>
<keyword evidence="6" id="KW-0285">Flavoprotein</keyword>
<dbReference type="GO" id="GO:0033765">
    <property type="term" value="F:steroid dehydrogenase activity, acting on the CH-CH group of donors"/>
    <property type="evidence" value="ECO:0007669"/>
    <property type="project" value="UniProtKB-ARBA"/>
</dbReference>
<dbReference type="PROSITE" id="PS00504">
    <property type="entry name" value="FRD_SDH_FAD_BINDING"/>
    <property type="match status" value="1"/>
</dbReference>
<protein>
    <recommendedName>
        <fullName evidence="4">succinate dehydrogenase</fullName>
        <ecNumber evidence="4">1.3.5.1</ecNumber>
    </recommendedName>
</protein>
<sequence>MGISHHQVIVIGSGLAGLRAALEAKKNGLEVAVLSRVQPTRSHSIAAQGGINASLGNASEDSAESHAFDTVKGSDYLADQDAVEIMTNEAPGIVYEMEHWGCPFSRTAEGKIAQRPFGGAAFPRTCYASDITGHALLHTMYERSVKEEIKVYEEYLLLSIVKNDSACVGLIALNIKNGKIAAMSADTVIMATGGYGRIYGNSTNAIINTGSGMAAVYMTAGVPLKDLEFVQFHPTTLYGTNILMTEGARGEGGYLYNNKGERFVKELAPRDIVARSIQTEINEGRGFDNAYVHLDLRHLGRQKIIERLPGIRDICLHFLGLDPIDKPIPIQPGQHYSMGGVDTDPNGSTPLPGLYAAGECACVSVHGGNRLGGNSLLDTIVFGKRSGHFASDYVKSKKNSDTSSVLQAELEKVKAKVAKLENSTGKETAAEIRNELKATMAEEAGVFRNKEKLTKGLAKVRKLKARYKQIHLMHKGKKFNLDLVRNLELEGKLELAEVIVLGALNREESRGSHFRTDFPGRNDEQWLKHTMASYSPDGPKLDYKPVTITKFKPQARTY</sequence>
<dbReference type="InterPro" id="IPR014006">
    <property type="entry name" value="Succ_Dhase_FrdA_Gneg"/>
</dbReference>
<dbReference type="Gene3D" id="3.50.50.60">
    <property type="entry name" value="FAD/NAD(P)-binding domain"/>
    <property type="match status" value="1"/>
</dbReference>
<evidence type="ECO:0000259" key="14">
    <source>
        <dbReference type="Pfam" id="PF02910"/>
    </source>
</evidence>